<evidence type="ECO:0000256" key="7">
    <source>
        <dbReference type="ARBA" id="ARBA00022898"/>
    </source>
</evidence>
<dbReference type="PANTHER" id="PTHR42743:SF11">
    <property type="entry name" value="AMINODEOXYCHORISMATE LYASE"/>
    <property type="match status" value="1"/>
</dbReference>
<dbReference type="Gene3D" id="3.30.470.10">
    <property type="match status" value="1"/>
</dbReference>
<dbReference type="SUPFAM" id="SSF56752">
    <property type="entry name" value="D-aminoacid aminotransferase-like PLP-dependent enzymes"/>
    <property type="match status" value="1"/>
</dbReference>
<evidence type="ECO:0000256" key="4">
    <source>
        <dbReference type="ARBA" id="ARBA00005072"/>
    </source>
</evidence>
<dbReference type="CDD" id="cd00449">
    <property type="entry name" value="PLPDE_IV"/>
    <property type="match status" value="1"/>
</dbReference>
<comment type="catalytic activity">
    <reaction evidence="8">
        <text>L-valine + 2-oxoglutarate = 3-methyl-2-oxobutanoate + L-glutamate</text>
        <dbReference type="Rhea" id="RHEA:24813"/>
        <dbReference type="ChEBI" id="CHEBI:11851"/>
        <dbReference type="ChEBI" id="CHEBI:16810"/>
        <dbReference type="ChEBI" id="CHEBI:29985"/>
        <dbReference type="ChEBI" id="CHEBI:57762"/>
        <dbReference type="EC" id="2.6.1.42"/>
    </reaction>
</comment>
<dbReference type="InterPro" id="IPR050571">
    <property type="entry name" value="Class-IV_PLP-Dep_Aminotrnsfr"/>
</dbReference>
<evidence type="ECO:0000313" key="13">
    <source>
        <dbReference type="EMBL" id="GCD77905.1"/>
    </source>
</evidence>
<evidence type="ECO:0000256" key="9">
    <source>
        <dbReference type="ARBA" id="ARBA00048798"/>
    </source>
</evidence>
<dbReference type="InterPro" id="IPR043131">
    <property type="entry name" value="BCAT-like_N"/>
</dbReference>
<dbReference type="InterPro" id="IPR036038">
    <property type="entry name" value="Aminotransferase-like"/>
</dbReference>
<dbReference type="InterPro" id="IPR001544">
    <property type="entry name" value="Aminotrans_IV"/>
</dbReference>
<dbReference type="Proteomes" id="UP000286715">
    <property type="component" value="Unassembled WGS sequence"/>
</dbReference>
<evidence type="ECO:0000256" key="12">
    <source>
        <dbReference type="RuleBase" id="RU004516"/>
    </source>
</evidence>
<keyword evidence="13" id="KW-0032">Aminotransferase</keyword>
<name>A0A401XLJ7_9FLAO</name>
<dbReference type="Gene3D" id="3.20.10.10">
    <property type="entry name" value="D-amino Acid Aminotransferase, subunit A, domain 2"/>
    <property type="match status" value="1"/>
</dbReference>
<dbReference type="RefSeq" id="WP_124397966.1">
    <property type="nucleotide sequence ID" value="NZ_BHZE01000012.1"/>
</dbReference>
<organism evidence="13 14">
    <name type="scientific">Thermaurantimonas aggregans</name>
    <dbReference type="NCBI Taxonomy" id="2173829"/>
    <lineage>
        <taxon>Bacteria</taxon>
        <taxon>Pseudomonadati</taxon>
        <taxon>Bacteroidota</taxon>
        <taxon>Flavobacteriia</taxon>
        <taxon>Flavobacteriales</taxon>
        <taxon>Schleiferiaceae</taxon>
        <taxon>Thermaurantimonas</taxon>
    </lineage>
</organism>
<evidence type="ECO:0000313" key="14">
    <source>
        <dbReference type="Proteomes" id="UP000286715"/>
    </source>
</evidence>
<reference evidence="13 14" key="1">
    <citation type="submission" date="2018-11" db="EMBL/GenBank/DDBJ databases">
        <title>Schleiferia aggregans sp. nov., a moderately thermophilic heterotrophic bacterium isolated from microbial mats at a terrestrial hot spring.</title>
        <authorList>
            <person name="Iino T."/>
            <person name="Ohkuma M."/>
            <person name="Haruta S."/>
        </authorList>
    </citation>
    <scope>NUCLEOTIDE SEQUENCE [LARGE SCALE GENOMIC DNA]</scope>
    <source>
        <strain evidence="13 14">LA</strain>
    </source>
</reference>
<comment type="catalytic activity">
    <reaction evidence="10">
        <text>L-leucine + 2-oxoglutarate = 4-methyl-2-oxopentanoate + L-glutamate</text>
        <dbReference type="Rhea" id="RHEA:18321"/>
        <dbReference type="ChEBI" id="CHEBI:16810"/>
        <dbReference type="ChEBI" id="CHEBI:17865"/>
        <dbReference type="ChEBI" id="CHEBI:29985"/>
        <dbReference type="ChEBI" id="CHEBI:57427"/>
        <dbReference type="EC" id="2.6.1.42"/>
    </reaction>
</comment>
<comment type="caution">
    <text evidence="13">The sequence shown here is derived from an EMBL/GenBank/DDBJ whole genome shotgun (WGS) entry which is preliminary data.</text>
</comment>
<dbReference type="Pfam" id="PF01063">
    <property type="entry name" value="Aminotran_4"/>
    <property type="match status" value="1"/>
</dbReference>
<dbReference type="EC" id="2.6.1.42" evidence="6"/>
<protein>
    <recommendedName>
        <fullName evidence="6">branched-chain-amino-acid transaminase</fullName>
        <ecNumber evidence="6">2.6.1.42</ecNumber>
    </recommendedName>
</protein>
<comment type="pathway">
    <text evidence="4">Amino-acid biosynthesis; L-leucine biosynthesis; L-leucine from 3-methyl-2-oxobutanoate: step 4/4.</text>
</comment>
<dbReference type="EMBL" id="BHZE01000012">
    <property type="protein sequence ID" value="GCD77905.1"/>
    <property type="molecule type" value="Genomic_DNA"/>
</dbReference>
<dbReference type="GO" id="GO:0046394">
    <property type="term" value="P:carboxylic acid biosynthetic process"/>
    <property type="evidence" value="ECO:0007669"/>
    <property type="project" value="UniProtKB-ARBA"/>
</dbReference>
<keyword evidence="13" id="KW-0808">Transferase</keyword>
<evidence type="ECO:0000256" key="8">
    <source>
        <dbReference type="ARBA" id="ARBA00048212"/>
    </source>
</evidence>
<dbReference type="InterPro" id="IPR018300">
    <property type="entry name" value="Aminotrans_IV_CS"/>
</dbReference>
<dbReference type="InterPro" id="IPR043132">
    <property type="entry name" value="BCAT-like_C"/>
</dbReference>
<comment type="cofactor">
    <cofactor evidence="1 12">
        <name>pyridoxal 5'-phosphate</name>
        <dbReference type="ChEBI" id="CHEBI:597326"/>
    </cofactor>
</comment>
<proteinExistence type="inferred from homology"/>
<evidence type="ECO:0000256" key="2">
    <source>
        <dbReference type="ARBA" id="ARBA00004824"/>
    </source>
</evidence>
<comment type="similarity">
    <text evidence="5 11">Belongs to the class-IV pyridoxal-phosphate-dependent aminotransferase family.</text>
</comment>
<dbReference type="GO" id="GO:0004084">
    <property type="term" value="F:branched-chain-amino-acid transaminase activity"/>
    <property type="evidence" value="ECO:0007669"/>
    <property type="project" value="UniProtKB-EC"/>
</dbReference>
<sequence>MIFNYNGNINDADTLPVSLSNRALLYGDGVFETIKYAHGKLLFWEDHYFRLMASMRILRIRIPEHWTPEFLQSEILELISAHHWEKQAVRVRLTVWRSGGGLYTPELHAPEYLITCTQLEAHEYSFPSQTIRVDVYKDVPKPTNLLSGLKLIGSQLYVLASIFAAENELYDALLINDAKNIVEAARSNIFALFGRQLITPPLRSGALRGIMRQRILKAANKADLSVEEKDLTPFDLLKADELWLTNVIQGITPVTNYRTKTYTSEQAQIMIGVLNEIAHQDTFDLAF</sequence>
<evidence type="ECO:0000256" key="3">
    <source>
        <dbReference type="ARBA" id="ARBA00004931"/>
    </source>
</evidence>
<evidence type="ECO:0000256" key="10">
    <source>
        <dbReference type="ARBA" id="ARBA00049229"/>
    </source>
</evidence>
<evidence type="ECO:0000256" key="5">
    <source>
        <dbReference type="ARBA" id="ARBA00009320"/>
    </source>
</evidence>
<comment type="catalytic activity">
    <reaction evidence="9">
        <text>L-isoleucine + 2-oxoglutarate = (S)-3-methyl-2-oxopentanoate + L-glutamate</text>
        <dbReference type="Rhea" id="RHEA:24801"/>
        <dbReference type="ChEBI" id="CHEBI:16810"/>
        <dbReference type="ChEBI" id="CHEBI:29985"/>
        <dbReference type="ChEBI" id="CHEBI:35146"/>
        <dbReference type="ChEBI" id="CHEBI:58045"/>
        <dbReference type="EC" id="2.6.1.42"/>
    </reaction>
</comment>
<keyword evidence="7 12" id="KW-0663">Pyridoxal phosphate</keyword>
<evidence type="ECO:0000256" key="11">
    <source>
        <dbReference type="RuleBase" id="RU004106"/>
    </source>
</evidence>
<comment type="pathway">
    <text evidence="3">Amino-acid biosynthesis; L-valine biosynthesis; L-valine from pyruvate: step 4/4.</text>
</comment>
<gene>
    <name evidence="13" type="ORF">JCM31826_13870</name>
</gene>
<keyword evidence="14" id="KW-1185">Reference proteome</keyword>
<dbReference type="AlphaFoldDB" id="A0A401XLJ7"/>
<dbReference type="PROSITE" id="PS00770">
    <property type="entry name" value="AA_TRANSFER_CLASS_4"/>
    <property type="match status" value="1"/>
</dbReference>
<comment type="pathway">
    <text evidence="2">Amino-acid biosynthesis; L-isoleucine biosynthesis; L-isoleucine from 2-oxobutanoate: step 4/4.</text>
</comment>
<evidence type="ECO:0000256" key="6">
    <source>
        <dbReference type="ARBA" id="ARBA00013053"/>
    </source>
</evidence>
<dbReference type="PANTHER" id="PTHR42743">
    <property type="entry name" value="AMINO-ACID AMINOTRANSFERASE"/>
    <property type="match status" value="1"/>
</dbReference>
<dbReference type="OrthoDB" id="9805628at2"/>
<evidence type="ECO:0000256" key="1">
    <source>
        <dbReference type="ARBA" id="ARBA00001933"/>
    </source>
</evidence>
<accession>A0A401XLJ7</accession>